<accession>R1EZW9</accession>
<dbReference type="HOGENOM" id="CLU_1034369_0_0_1"/>
<dbReference type="KEGG" id="npa:UCRNP2_8"/>
<gene>
    <name evidence="2" type="ORF">UCRNP2_8</name>
</gene>
<protein>
    <submittedName>
        <fullName evidence="2">Uncharacterized protein</fullName>
    </submittedName>
</protein>
<name>R1EZW9_BOTPV</name>
<dbReference type="Proteomes" id="UP000013521">
    <property type="component" value="Unassembled WGS sequence"/>
</dbReference>
<sequence length="269" mass="30465">MATSSSESAVRSINDLAFNVARLGVVVPLGKKTATYYGLINLDKKTGLCEGILVPQDEVFYFAEFRDDKLVNNEERRQKWGRIIREKINKDTVSSVNNYDKSRLDVAPNLSLADEVVRLGTSYSITKGVEYLRYLRRLLEPYDDKDAHKWDSEKNGTIFKLMNPGPVMTLEEAQKAVEQLKIAGSTSPLESYKAVSSKMDKTRSKVDKTRSKVDKTRSKVDKTSSEMDKMSSKMDKMSSKMDKMSSKMDKISSKIPEQGPRSNRRSHNP</sequence>
<dbReference type="OrthoDB" id="4158466at2759"/>
<dbReference type="EMBL" id="KB915640">
    <property type="protein sequence ID" value="EOD53187.1"/>
    <property type="molecule type" value="Genomic_DNA"/>
</dbReference>
<proteinExistence type="predicted"/>
<organism evidence="2 3">
    <name type="scientific">Botryosphaeria parva (strain UCR-NP2)</name>
    <name type="common">Grapevine canker fungus</name>
    <name type="synonym">Neofusicoccum parvum</name>
    <dbReference type="NCBI Taxonomy" id="1287680"/>
    <lineage>
        <taxon>Eukaryota</taxon>
        <taxon>Fungi</taxon>
        <taxon>Dikarya</taxon>
        <taxon>Ascomycota</taxon>
        <taxon>Pezizomycotina</taxon>
        <taxon>Dothideomycetes</taxon>
        <taxon>Dothideomycetes incertae sedis</taxon>
        <taxon>Botryosphaeriales</taxon>
        <taxon>Botryosphaeriaceae</taxon>
        <taxon>Neofusicoccum</taxon>
    </lineage>
</organism>
<reference evidence="3" key="1">
    <citation type="journal article" date="2013" name="Genome Announc.">
        <title>Draft genome sequence of Neofusicoccum parvum isolate UCR-NP2, a fungal vascular pathogen associated with grapevine cankers.</title>
        <authorList>
            <person name="Blanco-Ulate B."/>
            <person name="Rolshausen P."/>
            <person name="Cantu D."/>
        </authorList>
    </citation>
    <scope>NUCLEOTIDE SEQUENCE [LARGE SCALE GENOMIC DNA]</scope>
    <source>
        <strain evidence="3">UCR-NP2</strain>
    </source>
</reference>
<dbReference type="AlphaFoldDB" id="R1EZW9"/>
<dbReference type="Gene3D" id="1.20.5.340">
    <property type="match status" value="1"/>
</dbReference>
<dbReference type="eggNOG" id="ENOG502SZSM">
    <property type="taxonomic scope" value="Eukaryota"/>
</dbReference>
<evidence type="ECO:0000313" key="2">
    <source>
        <dbReference type="EMBL" id="EOD53187.1"/>
    </source>
</evidence>
<evidence type="ECO:0000313" key="3">
    <source>
        <dbReference type="Proteomes" id="UP000013521"/>
    </source>
</evidence>
<feature type="compositionally biased region" description="Basic and acidic residues" evidence="1">
    <location>
        <begin position="198"/>
        <end position="252"/>
    </location>
</feature>
<evidence type="ECO:0000256" key="1">
    <source>
        <dbReference type="SAM" id="MobiDB-lite"/>
    </source>
</evidence>
<feature type="region of interest" description="Disordered" evidence="1">
    <location>
        <begin position="193"/>
        <end position="269"/>
    </location>
</feature>